<comment type="caution">
    <text evidence="1">The sequence shown here is derived from an EMBL/GenBank/DDBJ whole genome shotgun (WGS) entry which is preliminary data.</text>
</comment>
<accession>A0A8J2LA91</accession>
<reference evidence="1" key="1">
    <citation type="submission" date="2021-06" db="EMBL/GenBank/DDBJ databases">
        <authorList>
            <person name="Hodson N. C."/>
            <person name="Mongue J. A."/>
            <person name="Jaron S. K."/>
        </authorList>
    </citation>
    <scope>NUCLEOTIDE SEQUENCE</scope>
</reference>
<gene>
    <name evidence="1" type="ORF">AFUS01_LOCUS37993</name>
</gene>
<organism evidence="1 2">
    <name type="scientific">Allacma fusca</name>
    <dbReference type="NCBI Taxonomy" id="39272"/>
    <lineage>
        <taxon>Eukaryota</taxon>
        <taxon>Metazoa</taxon>
        <taxon>Ecdysozoa</taxon>
        <taxon>Arthropoda</taxon>
        <taxon>Hexapoda</taxon>
        <taxon>Collembola</taxon>
        <taxon>Symphypleona</taxon>
        <taxon>Sminthuridae</taxon>
        <taxon>Allacma</taxon>
    </lineage>
</organism>
<protein>
    <submittedName>
        <fullName evidence="1">Uncharacterized protein</fullName>
    </submittedName>
</protein>
<sequence>MQDDRKWMKEEFSKVINRKSITEEEYFRGKTLEDISFLVPLSKTVVATCTLKLSNFLNSALSNPEYYLWFASSVTGPSEVLPSTSDVFSFAGDWVCCAFLCSYEISKLLRLTLYCLSYGNDNGIAMGIAFTPGDVPTNLKLFNSLLHFPVVPDVCIIKPPNKFPLETFVNHGNLVARCHMTLGPRSIVHMEIFEIANEIPPLFPSEPQDGRRIWEAKIKQPNEPNGNDSGLIRNIPYYFEIVNWLRVTLRPGDMLPTNDRSEILSLEGEKFFAGNDETIDAVCAYEIDSTDLVFVAGLKVRPDTRCGH</sequence>
<keyword evidence="2" id="KW-1185">Reference proteome</keyword>
<dbReference type="Proteomes" id="UP000708208">
    <property type="component" value="Unassembled WGS sequence"/>
</dbReference>
<dbReference type="AlphaFoldDB" id="A0A8J2LA91"/>
<name>A0A8J2LA91_9HEXA</name>
<dbReference type="EMBL" id="CAJVCH010545928">
    <property type="protein sequence ID" value="CAG7828040.1"/>
    <property type="molecule type" value="Genomic_DNA"/>
</dbReference>
<evidence type="ECO:0000313" key="2">
    <source>
        <dbReference type="Proteomes" id="UP000708208"/>
    </source>
</evidence>
<evidence type="ECO:0000313" key="1">
    <source>
        <dbReference type="EMBL" id="CAG7828040.1"/>
    </source>
</evidence>
<proteinExistence type="predicted"/>